<feature type="region of interest" description="Disordered" evidence="1">
    <location>
        <begin position="443"/>
        <end position="464"/>
    </location>
</feature>
<accession>A0A564ZU60</accession>
<dbReference type="Pfam" id="PF05795">
    <property type="entry name" value="Plasmodium_Vir"/>
    <property type="match status" value="3"/>
</dbReference>
<protein>
    <submittedName>
        <fullName evidence="3">VIR protein</fullName>
    </submittedName>
</protein>
<name>A0A564ZU60_PLAVI</name>
<evidence type="ECO:0000313" key="4">
    <source>
        <dbReference type="Proteomes" id="UP000220605"/>
    </source>
</evidence>
<dbReference type="VEuPathDB" id="PlasmoDB:PVP01_0839400"/>
<evidence type="ECO:0000256" key="1">
    <source>
        <dbReference type="SAM" id="MobiDB-lite"/>
    </source>
</evidence>
<dbReference type="OrthoDB" id="389242at2759"/>
<dbReference type="EMBL" id="LT635619">
    <property type="protein sequence ID" value="VUZ95541.1"/>
    <property type="molecule type" value="Genomic_DNA"/>
</dbReference>
<feature type="region of interest" description="Disordered" evidence="1">
    <location>
        <begin position="402"/>
        <end position="423"/>
    </location>
</feature>
<evidence type="ECO:0000256" key="2">
    <source>
        <dbReference type="SAM" id="Phobius"/>
    </source>
</evidence>
<dbReference type="InterPro" id="IPR008780">
    <property type="entry name" value="Plasmodium_Vir"/>
</dbReference>
<dbReference type="Proteomes" id="UP000220605">
    <property type="component" value="Chromosome 8"/>
</dbReference>
<keyword evidence="2" id="KW-1133">Transmembrane helix</keyword>
<keyword evidence="2" id="KW-0812">Transmembrane</keyword>
<evidence type="ECO:0000313" key="3">
    <source>
        <dbReference type="EMBL" id="VUZ95541.1"/>
    </source>
</evidence>
<gene>
    <name evidence="3" type="ORF">PVP01_0839400</name>
</gene>
<keyword evidence="2" id="KW-0472">Membrane</keyword>
<feature type="compositionally biased region" description="Polar residues" evidence="1">
    <location>
        <begin position="444"/>
        <end position="462"/>
    </location>
</feature>
<dbReference type="AlphaFoldDB" id="A0A564ZU60"/>
<dbReference type="VEuPathDB" id="PlasmoDB:PVPAM_040036600"/>
<sequence>MSESKSEVTFDIDGFIKESSFLQGSELYKFYKILDNTKPQTHECSTDVPSDKKDECELSCHLENIFRKEKNICSSNENIQQKCCDYINYWLYDRLAKKEINFFGIFSIYSKLTKPLKENQPPIIDNPCKDKFKQVTFLEVLKNKKILYDFSENYDYIKNELSSVSQDNEEICEYTKYIIKLYNKLNEEDKERGLSHRYEKELSFFKKEIKNDLHLTLLKSKCDIDYSLLRPFENVETSDLLQENRGKNVKRHTKSSSNIKILNKIKTETDSKLTQSPSSLIYTELDKEITGNSYNITRCNAISNSTAEVKPICNKIVRNLKDLRTLDHVKKESLRDRCTYLNFWIYGELSKLYNNNNINHDKHIFDIPGAAELLKAGIDINNDLIAEDLKNNLNSKVWSQEPEIIRPPPEGEGSSALNTTSASPEIPANKAITVTLANPAPKGNLTNSALPTSDPNSVPQTSNRKKEPFNIISYKQLSNYEPCFFIYNCKFSECIEMKYLYEYFKNYEYIKNEIKCENGNRGKFVEYLENISILYDKHKEEEECCSWGETMCPDYFLDCDESYDPKKLLSALKSNNEKTCKDIISKAGIANTTEVTLGNATSENNMYIKYMTCSYVTDPIFKNKSLRCQQPSYSPHLSNKFSRVRPVNMEHTDVSKLKGKELTFSGNSVKAFLISNPKLKVTGQTGNDTAPTSSEFTTGKHYTLFPEVTGKARDVYLQEAKTACTNKPGEEMSEFCKRSKQYTHIINRAILPPEKLIEETQEQTGDDDFFPVDFSSLNEILKNLPFRIGVVILAALGTLAMLFLYYKFTPLGAWLQNILGRKQKINRNMHREANRMALKYAEEYVPQNMPKKRIQIAYQNSR</sequence>
<feature type="transmembrane region" description="Helical" evidence="2">
    <location>
        <begin position="784"/>
        <end position="806"/>
    </location>
</feature>
<dbReference type="VEuPathDB" id="PlasmoDB:PVW1_080045100"/>
<dbReference type="VEuPathDB" id="PlasmoDB:PVX_241290"/>
<reference evidence="4" key="1">
    <citation type="submission" date="2016-07" db="EMBL/GenBank/DDBJ databases">
        <authorList>
            <consortium name="Pathogen Informatics"/>
        </authorList>
    </citation>
    <scope>NUCLEOTIDE SEQUENCE [LARGE SCALE GENOMIC DNA]</scope>
</reference>
<organism evidence="3 4">
    <name type="scientific">Plasmodium vivax</name>
    <name type="common">malaria parasite P. vivax</name>
    <dbReference type="NCBI Taxonomy" id="5855"/>
    <lineage>
        <taxon>Eukaryota</taxon>
        <taxon>Sar</taxon>
        <taxon>Alveolata</taxon>
        <taxon>Apicomplexa</taxon>
        <taxon>Aconoidasida</taxon>
        <taxon>Haemosporida</taxon>
        <taxon>Plasmodiidae</taxon>
        <taxon>Plasmodium</taxon>
        <taxon>Plasmodium (Plasmodium)</taxon>
    </lineage>
</organism>
<proteinExistence type="predicted"/>